<gene>
    <name evidence="2" type="ORF">ACFSJC_00215</name>
</gene>
<evidence type="ECO:0000313" key="2">
    <source>
        <dbReference type="EMBL" id="MFD2110260.1"/>
    </source>
</evidence>
<feature type="region of interest" description="Disordered" evidence="1">
    <location>
        <begin position="159"/>
        <end position="185"/>
    </location>
</feature>
<dbReference type="RefSeq" id="WP_386021487.1">
    <property type="nucleotide sequence ID" value="NZ_JBHUHX010000001.1"/>
</dbReference>
<protein>
    <submittedName>
        <fullName evidence="2">Uncharacterized protein</fullName>
    </submittedName>
</protein>
<name>A0ABW4Y3Y5_9GAMM</name>
<organism evidence="2 3">
    <name type="scientific">Thiorhodococcus fuscus</name>
    <dbReference type="NCBI Taxonomy" id="527200"/>
    <lineage>
        <taxon>Bacteria</taxon>
        <taxon>Pseudomonadati</taxon>
        <taxon>Pseudomonadota</taxon>
        <taxon>Gammaproteobacteria</taxon>
        <taxon>Chromatiales</taxon>
        <taxon>Chromatiaceae</taxon>
        <taxon>Thiorhodococcus</taxon>
    </lineage>
</organism>
<dbReference type="EMBL" id="JBHUHX010000001">
    <property type="protein sequence ID" value="MFD2110260.1"/>
    <property type="molecule type" value="Genomic_DNA"/>
</dbReference>
<proteinExistence type="predicted"/>
<evidence type="ECO:0000256" key="1">
    <source>
        <dbReference type="SAM" id="MobiDB-lite"/>
    </source>
</evidence>
<accession>A0ABW4Y3Y5</accession>
<feature type="compositionally biased region" description="Basic and acidic residues" evidence="1">
    <location>
        <begin position="159"/>
        <end position="174"/>
    </location>
</feature>
<evidence type="ECO:0000313" key="3">
    <source>
        <dbReference type="Proteomes" id="UP001597337"/>
    </source>
</evidence>
<comment type="caution">
    <text evidence="2">The sequence shown here is derived from an EMBL/GenBank/DDBJ whole genome shotgun (WGS) entry which is preliminary data.</text>
</comment>
<reference evidence="3" key="1">
    <citation type="journal article" date="2019" name="Int. J. Syst. Evol. Microbiol.">
        <title>The Global Catalogue of Microorganisms (GCM) 10K type strain sequencing project: providing services to taxonomists for standard genome sequencing and annotation.</title>
        <authorList>
            <consortium name="The Broad Institute Genomics Platform"/>
            <consortium name="The Broad Institute Genome Sequencing Center for Infectious Disease"/>
            <person name="Wu L."/>
            <person name="Ma J."/>
        </authorList>
    </citation>
    <scope>NUCLEOTIDE SEQUENCE [LARGE SCALE GENOMIC DNA]</scope>
    <source>
        <strain evidence="3">KACC 12597</strain>
    </source>
</reference>
<keyword evidence="3" id="KW-1185">Reference proteome</keyword>
<sequence>MSGAAKRLHRRCRRPRIARPTRPLILCALLGLMLGAHVERAPAQSAPGVLLFGADLGEARNFTVESATSRGWSVRAVAPTQAVFEQTLVGEEHQGVLTIEKMLRIFAAFREESAGVRVELHAQEIDWPETEEERMTDVTDRYRANLGHALDSLRANWDARRDGTGTRPAERGETPGRITPIAPTSGASGTWSYAAERYAISRGCELTDRPTQLLASGPDWERHRVFCIGGTQVSVDCHYGDCTSSH</sequence>
<dbReference type="Proteomes" id="UP001597337">
    <property type="component" value="Unassembled WGS sequence"/>
</dbReference>